<protein>
    <recommendedName>
        <fullName evidence="1">Retrotransposon Copia-like N-terminal domain-containing protein</fullName>
    </recommendedName>
</protein>
<dbReference type="Pfam" id="PF14244">
    <property type="entry name" value="Retrotran_gag_3"/>
    <property type="match status" value="1"/>
</dbReference>
<feature type="domain" description="Retrotransposon Copia-like N-terminal" evidence="1">
    <location>
        <begin position="24"/>
        <end position="64"/>
    </location>
</feature>
<evidence type="ECO:0000259" key="1">
    <source>
        <dbReference type="Pfam" id="PF14244"/>
    </source>
</evidence>
<dbReference type="PANTHER" id="PTHR37610:SF40">
    <property type="entry name" value="OS01G0909600 PROTEIN"/>
    <property type="match status" value="1"/>
</dbReference>
<evidence type="ECO:0000313" key="2">
    <source>
        <dbReference type="RefSeq" id="XP_016512206.1"/>
    </source>
</evidence>
<organism evidence="2">
    <name type="scientific">Nicotiana tabacum</name>
    <name type="common">Common tobacco</name>
    <dbReference type="NCBI Taxonomy" id="4097"/>
    <lineage>
        <taxon>Eukaryota</taxon>
        <taxon>Viridiplantae</taxon>
        <taxon>Streptophyta</taxon>
        <taxon>Embryophyta</taxon>
        <taxon>Tracheophyta</taxon>
        <taxon>Spermatophyta</taxon>
        <taxon>Magnoliopsida</taxon>
        <taxon>eudicotyledons</taxon>
        <taxon>Gunneridae</taxon>
        <taxon>Pentapetalae</taxon>
        <taxon>asterids</taxon>
        <taxon>lamiids</taxon>
        <taxon>Solanales</taxon>
        <taxon>Solanaceae</taxon>
        <taxon>Nicotianoideae</taxon>
        <taxon>Nicotianeae</taxon>
        <taxon>Nicotiana</taxon>
    </lineage>
</organism>
<dbReference type="AlphaFoldDB" id="A0A1S4DFU6"/>
<proteinExistence type="predicted"/>
<dbReference type="KEGG" id="nta:107829245"/>
<dbReference type="PANTHER" id="PTHR37610">
    <property type="entry name" value="CCHC-TYPE DOMAIN-CONTAINING PROTEIN"/>
    <property type="match status" value="1"/>
</dbReference>
<dbReference type="RefSeq" id="XP_016512206.1">
    <property type="nucleotide sequence ID" value="XM_016656720.1"/>
</dbReference>
<reference evidence="2" key="1">
    <citation type="submission" date="2025-08" db="UniProtKB">
        <authorList>
            <consortium name="RefSeq"/>
        </authorList>
    </citation>
    <scope>IDENTIFICATION</scope>
</reference>
<accession>A0A1S4DFU6</accession>
<dbReference type="PaxDb" id="4097-A0A1S4DFU6"/>
<sequence length="132" mass="14741">MYKILNGDDSTSALPTARSTTSRSSLVSVPVDDTGYGSWRGTILVALFVRNKLDFINGSSVKPPDSSPLARQWQRCNDLVIYWLTNSLSKDSARSVEYPELAKDIWSELEKKYGQVNAVMVFELPKELAHIS</sequence>
<name>A0A1S4DFU6_TOBAC</name>
<gene>
    <name evidence="2" type="primary">LOC107829245</name>
</gene>
<dbReference type="InterPro" id="IPR029472">
    <property type="entry name" value="Copia-like_N"/>
</dbReference>
<dbReference type="OrthoDB" id="1751612at2759"/>